<dbReference type="Gene3D" id="2.30.110.10">
    <property type="entry name" value="Electron Transport, Fmn-binding Protein, Chain A"/>
    <property type="match status" value="1"/>
</dbReference>
<comment type="caution">
    <text evidence="1">The sequence shown here is derived from an EMBL/GenBank/DDBJ whole genome shotgun (WGS) entry which is preliminary data.</text>
</comment>
<gene>
    <name evidence="1" type="ORF">C6N40_10850</name>
</gene>
<name>A0A2P6M6U5_9GAMM</name>
<dbReference type="AlphaFoldDB" id="A0A2P6M6U5"/>
<dbReference type="RefSeq" id="WP_106991049.1">
    <property type="nucleotide sequence ID" value="NZ_JAVEVW010000001.1"/>
</dbReference>
<keyword evidence="2" id="KW-1185">Reference proteome</keyword>
<organism evidence="1 2">
    <name type="scientific">Arenimonas caeni</name>
    <dbReference type="NCBI Taxonomy" id="2058085"/>
    <lineage>
        <taxon>Bacteria</taxon>
        <taxon>Pseudomonadati</taxon>
        <taxon>Pseudomonadota</taxon>
        <taxon>Gammaproteobacteria</taxon>
        <taxon>Lysobacterales</taxon>
        <taxon>Lysobacteraceae</taxon>
        <taxon>Arenimonas</taxon>
    </lineage>
</organism>
<dbReference type="OrthoDB" id="9792436at2"/>
<protein>
    <submittedName>
        <fullName evidence="1">Uncharacterized protein</fullName>
    </submittedName>
</protein>
<evidence type="ECO:0000313" key="2">
    <source>
        <dbReference type="Proteomes" id="UP000241736"/>
    </source>
</evidence>
<sequence length="103" mass="11567">MATRPATRAHARRPLPLAKAFTYIEPGPVVLLATHDRGRHNLCRVVEFIPRHDLVVLEAVAAHLSTGRKETRLLHAIGDGRFVADGRRYDRRRQMASKLPDGV</sequence>
<proteinExistence type="predicted"/>
<reference evidence="1 2" key="1">
    <citation type="submission" date="2018-03" db="EMBL/GenBank/DDBJ databases">
        <title>Arenimonas caeni sp. nov., isolated from activated sludge.</title>
        <authorList>
            <person name="Liu H."/>
        </authorList>
    </citation>
    <scope>NUCLEOTIDE SEQUENCE [LARGE SCALE GENOMIC DNA]</scope>
    <source>
        <strain evidence="2">z29</strain>
    </source>
</reference>
<dbReference type="InterPro" id="IPR012349">
    <property type="entry name" value="Split_barrel_FMN-bd"/>
</dbReference>
<dbReference type="Proteomes" id="UP000241736">
    <property type="component" value="Unassembled WGS sequence"/>
</dbReference>
<dbReference type="EMBL" id="PVLF01000018">
    <property type="protein sequence ID" value="PRH81718.1"/>
    <property type="molecule type" value="Genomic_DNA"/>
</dbReference>
<accession>A0A2P6M6U5</accession>
<evidence type="ECO:0000313" key="1">
    <source>
        <dbReference type="EMBL" id="PRH81718.1"/>
    </source>
</evidence>